<evidence type="ECO:0000313" key="2">
    <source>
        <dbReference type="EMBL" id="AIA64120.1"/>
    </source>
</evidence>
<dbReference type="GO" id="GO:0016887">
    <property type="term" value="F:ATP hydrolysis activity"/>
    <property type="evidence" value="ECO:0007669"/>
    <property type="project" value="InterPro"/>
</dbReference>
<accession>A0A060AB89</accession>
<dbReference type="KEGG" id="vg:19685835"/>
<keyword evidence="3" id="KW-1185">Reference proteome</keyword>
<protein>
    <recommendedName>
        <fullName evidence="1">ATPase AAA-type core domain-containing protein</fullName>
    </recommendedName>
</protein>
<dbReference type="GeneID" id="19685835"/>
<sequence>MNIIEHGKQFEIFADEIKTHKELPLQTYKVNFDPMSGYSLVKVDNFDITEKIYGKNTDKLDKIMESYKLFERSMGIILSGDKGIGKSLFTKLLAQRALKEGYPVLIVNKETPNLSDFLDSIDQECLVLFDEFEKVFSEQNKLLSLFDGYSTKKKLYAITINHIYKLSEFMINRPGRFHYHFRFSYPTPQEVREYLEDKVDNKYEEQIDKAVLLSKRMKLNYDYLRAIAFELNTGTALKDALQDLNIINTDDGQSYTLTAKVKGDNRVYTDKVYLNLLDEKEVFDATFSAKPDKVGKEFYDLEVDSLELDYTKLEELNNGLIIRNPEHRLSEVQVKKDLISDWETINNDVKIEYIIMEPAVQKDEYAIKV</sequence>
<dbReference type="RefSeq" id="YP_009042599.1">
    <property type="nucleotide sequence ID" value="NC_024355.1"/>
</dbReference>
<name>A0A060AB89_9CAUD</name>
<evidence type="ECO:0000313" key="3">
    <source>
        <dbReference type="Proteomes" id="UP000026999"/>
    </source>
</evidence>
<dbReference type="EMBL" id="KJ804259">
    <property type="protein sequence ID" value="AIA64120.1"/>
    <property type="molecule type" value="Genomic_DNA"/>
</dbReference>
<proteinExistence type="predicted"/>
<dbReference type="InterPro" id="IPR003959">
    <property type="entry name" value="ATPase_AAA_core"/>
</dbReference>
<dbReference type="GO" id="GO:0005524">
    <property type="term" value="F:ATP binding"/>
    <property type="evidence" value="ECO:0007669"/>
    <property type="project" value="InterPro"/>
</dbReference>
<dbReference type="SUPFAM" id="SSF52540">
    <property type="entry name" value="P-loop containing nucleoside triphosphate hydrolases"/>
    <property type="match status" value="1"/>
</dbReference>
<dbReference type="OrthoDB" id="3641at10239"/>
<dbReference type="Proteomes" id="UP000026999">
    <property type="component" value="Segment"/>
</dbReference>
<evidence type="ECO:0000259" key="1">
    <source>
        <dbReference type="Pfam" id="PF00004"/>
    </source>
</evidence>
<dbReference type="Gene3D" id="3.40.50.300">
    <property type="entry name" value="P-loop containing nucleotide triphosphate hydrolases"/>
    <property type="match status" value="1"/>
</dbReference>
<organism evidence="2 3">
    <name type="scientific">Staphylococcus phage 6ec</name>
    <dbReference type="NCBI Taxonomy" id="1500386"/>
    <lineage>
        <taxon>Viruses</taxon>
        <taxon>Duplodnaviria</taxon>
        <taxon>Heunggongvirae</taxon>
        <taxon>Uroviricota</taxon>
        <taxon>Caudoviricetes</taxon>
        <taxon>Sextaecvirus</taxon>
        <taxon>Sextaecvirus sextaec</taxon>
    </lineage>
</organism>
<dbReference type="Pfam" id="PF00004">
    <property type="entry name" value="AAA"/>
    <property type="match status" value="1"/>
</dbReference>
<gene>
    <name evidence="2" type="ORF">PHAGE6E_94</name>
</gene>
<feature type="domain" description="ATPase AAA-type core" evidence="1">
    <location>
        <begin position="76"/>
        <end position="184"/>
    </location>
</feature>
<dbReference type="InterPro" id="IPR027417">
    <property type="entry name" value="P-loop_NTPase"/>
</dbReference>
<reference evidence="2 3" key="1">
    <citation type="journal article" date="2014" name="Genome Announc.">
        <title>Complete Genome Sequence of a Staphylococcus epidermidis Bacteriophage Isolated from the Anterior Nares of Humans.</title>
        <authorList>
            <person name="Aswani V.H."/>
            <person name="Tremblay D.M."/>
            <person name="Moineau S."/>
            <person name="Shukla S.K."/>
        </authorList>
    </citation>
    <scope>NUCLEOTIDE SEQUENCE [LARGE SCALE GENOMIC DNA]</scope>
</reference>